<dbReference type="GO" id="GO:0140662">
    <property type="term" value="F:ATP-dependent protein folding chaperone"/>
    <property type="evidence" value="ECO:0007669"/>
    <property type="project" value="InterPro"/>
</dbReference>
<dbReference type="InterPro" id="IPR027417">
    <property type="entry name" value="P-loop_NTPase"/>
</dbReference>
<sequence>MANSKNMRTTYRCSFCGKSQDQVQRLIAGPGGVYICDECIDLCREIIEEEQATVAKPRGTQTGKMPAPKKIYEQLSSYVIGQERAKRALAVAVYNHYKRIGVGMQIDDVELGKSNILLIGPTGSGKTLLAQTLAKVLDVPFCIADATALTEAGYVGEDVENILLRLIQTADFDIARAERGIVYIDEIDKIARKSDNPSITRDVSGEGVQQALLKIIEGTVANVPPQGGRKHPHQDFIQINTSNILFICGGAFEGLEKIVEQRLGSNKMMGFSGVKPSGETAEQEKDQPILTKLNPDDLLKFGLIPEFVGRLPVSVSLDPLDQEALVRILTEPKNAIVKQYQKFLQLDHVDLVFTSDALEAAAERALKQKTGARGLRSIIEDVLLDVMYEIPSRADVKKVIINGEVIASRHKPLLVTRTDRTNAYSENESA</sequence>
<dbReference type="Gene3D" id="3.40.50.300">
    <property type="entry name" value="P-loop containing nucleotide triphosphate hydrolases"/>
    <property type="match status" value="1"/>
</dbReference>
<dbReference type="Gene3D" id="1.10.8.60">
    <property type="match status" value="1"/>
</dbReference>
<dbReference type="SMART" id="SM01086">
    <property type="entry name" value="ClpB_D2-small"/>
    <property type="match status" value="1"/>
</dbReference>
<reference evidence="9 10" key="1">
    <citation type="journal article" date="2011" name="Stand. Genomic Sci.">
        <title>Non-contiguous finished genome sequence and contextual data of the filamentous soil bacterium Ktedonobacter racemifer type strain (SOSP1-21).</title>
        <authorList>
            <person name="Chang Y.J."/>
            <person name="Land M."/>
            <person name="Hauser L."/>
            <person name="Chertkov O."/>
            <person name="Del Rio T.G."/>
            <person name="Nolan M."/>
            <person name="Copeland A."/>
            <person name="Tice H."/>
            <person name="Cheng J.F."/>
            <person name="Lucas S."/>
            <person name="Han C."/>
            <person name="Goodwin L."/>
            <person name="Pitluck S."/>
            <person name="Ivanova N."/>
            <person name="Ovchinikova G."/>
            <person name="Pati A."/>
            <person name="Chen A."/>
            <person name="Palaniappan K."/>
            <person name="Mavromatis K."/>
            <person name="Liolios K."/>
            <person name="Brettin T."/>
            <person name="Fiebig A."/>
            <person name="Rohde M."/>
            <person name="Abt B."/>
            <person name="Goker M."/>
            <person name="Detter J.C."/>
            <person name="Woyke T."/>
            <person name="Bristow J."/>
            <person name="Eisen J.A."/>
            <person name="Markowitz V."/>
            <person name="Hugenholtz P."/>
            <person name="Kyrpides N.C."/>
            <person name="Klenk H.P."/>
            <person name="Lapidus A."/>
        </authorList>
    </citation>
    <scope>NUCLEOTIDE SEQUENCE [LARGE SCALE GENOMIC DNA]</scope>
    <source>
        <strain evidence="10">DSM 44963</strain>
    </source>
</reference>
<dbReference type="InterPro" id="IPR003593">
    <property type="entry name" value="AAA+_ATPase"/>
</dbReference>
<dbReference type="InterPro" id="IPR003959">
    <property type="entry name" value="ATPase_AAA_core"/>
</dbReference>
<dbReference type="NCBIfam" id="NF003745">
    <property type="entry name" value="PRK05342.1"/>
    <property type="match status" value="1"/>
</dbReference>
<proteinExistence type="inferred from homology"/>
<evidence type="ECO:0000256" key="3">
    <source>
        <dbReference type="ARBA" id="ARBA00022833"/>
    </source>
</evidence>
<evidence type="ECO:0000256" key="2">
    <source>
        <dbReference type="ARBA" id="ARBA00022741"/>
    </source>
</evidence>
<comment type="subunit">
    <text evidence="6">Component of the ClpX-ClpP complex. Forms a hexameric ring that, in the presence of ATP, binds to fourteen ClpP subunits assembled into a disk-like structure with a central cavity, resembling the structure of eukaryotic proteasomes.</text>
</comment>
<dbReference type="InterPro" id="IPR059188">
    <property type="entry name" value="Znf_CLPX-like"/>
</dbReference>
<keyword evidence="2 6" id="KW-0547">Nucleotide-binding</keyword>
<dbReference type="PROSITE" id="PS51902">
    <property type="entry name" value="CLPX_ZB"/>
    <property type="match status" value="1"/>
</dbReference>
<feature type="binding site" evidence="6 7">
    <location>
        <position position="39"/>
    </location>
    <ligand>
        <name>Zn(2+)</name>
        <dbReference type="ChEBI" id="CHEBI:29105"/>
    </ligand>
</feature>
<dbReference type="SUPFAM" id="SSF52540">
    <property type="entry name" value="P-loop containing nucleoside triphosphate hydrolases"/>
    <property type="match status" value="1"/>
</dbReference>
<feature type="domain" description="ClpX-type ZB" evidence="8">
    <location>
        <begin position="1"/>
        <end position="55"/>
    </location>
</feature>
<keyword evidence="1 6" id="KW-0479">Metal-binding</keyword>
<keyword evidence="9" id="KW-0645">Protease</keyword>
<dbReference type="InterPro" id="IPR019489">
    <property type="entry name" value="Clp_ATPase_C"/>
</dbReference>
<dbReference type="GO" id="GO:0051301">
    <property type="term" value="P:cell division"/>
    <property type="evidence" value="ECO:0007669"/>
    <property type="project" value="TreeGrafter"/>
</dbReference>
<dbReference type="GO" id="GO:0005524">
    <property type="term" value="F:ATP binding"/>
    <property type="evidence" value="ECO:0007669"/>
    <property type="project" value="UniProtKB-UniRule"/>
</dbReference>
<dbReference type="FunCoup" id="D6U907">
    <property type="interactions" value="459"/>
</dbReference>
<dbReference type="GO" id="GO:0046983">
    <property type="term" value="F:protein dimerization activity"/>
    <property type="evidence" value="ECO:0007669"/>
    <property type="project" value="UniProtKB-UniRule"/>
</dbReference>
<dbReference type="InterPro" id="IPR010603">
    <property type="entry name" value="Znf_CppX_C4"/>
</dbReference>
<name>D6U907_KTERA</name>
<evidence type="ECO:0000256" key="6">
    <source>
        <dbReference type="HAMAP-Rule" id="MF_00175"/>
    </source>
</evidence>
<dbReference type="CDD" id="cd19497">
    <property type="entry name" value="RecA-like_ClpX"/>
    <property type="match status" value="1"/>
</dbReference>
<dbReference type="PANTHER" id="PTHR48102:SF7">
    <property type="entry name" value="ATP-DEPENDENT CLP PROTEASE ATP-BINDING SUBUNIT CLPX-LIKE, MITOCHONDRIAL"/>
    <property type="match status" value="1"/>
</dbReference>
<dbReference type="EMBL" id="ADVG01000009">
    <property type="protein sequence ID" value="EFH79536.1"/>
    <property type="molecule type" value="Genomic_DNA"/>
</dbReference>
<dbReference type="AlphaFoldDB" id="D6U907"/>
<dbReference type="SUPFAM" id="SSF57716">
    <property type="entry name" value="Glucocorticoid receptor-like (DNA-binding domain)"/>
    <property type="match status" value="1"/>
</dbReference>
<dbReference type="eggNOG" id="COG1219">
    <property type="taxonomic scope" value="Bacteria"/>
</dbReference>
<evidence type="ECO:0000259" key="8">
    <source>
        <dbReference type="PROSITE" id="PS51902"/>
    </source>
</evidence>
<gene>
    <name evidence="6" type="primary">clpX</name>
    <name evidence="9" type="ORF">Krac_0006</name>
</gene>
<dbReference type="PANTHER" id="PTHR48102">
    <property type="entry name" value="ATP-DEPENDENT CLP PROTEASE ATP-BINDING SUBUNIT CLPX-LIKE, MITOCHONDRIAL-RELATED"/>
    <property type="match status" value="1"/>
</dbReference>
<dbReference type="Pfam" id="PF06689">
    <property type="entry name" value="zf-C4_ClpX"/>
    <property type="match status" value="1"/>
</dbReference>
<dbReference type="Pfam" id="PF07724">
    <property type="entry name" value="AAA_2"/>
    <property type="match status" value="1"/>
</dbReference>
<dbReference type="GO" id="GO:0008270">
    <property type="term" value="F:zinc ion binding"/>
    <property type="evidence" value="ECO:0007669"/>
    <property type="project" value="UniProtKB-UniRule"/>
</dbReference>
<dbReference type="InterPro" id="IPR038366">
    <property type="entry name" value="Znf_CppX_C4_sf"/>
</dbReference>
<evidence type="ECO:0000256" key="4">
    <source>
        <dbReference type="ARBA" id="ARBA00022840"/>
    </source>
</evidence>
<keyword evidence="4 6" id="KW-0067">ATP-binding</keyword>
<organism evidence="9 10">
    <name type="scientific">Ktedonobacter racemifer DSM 44963</name>
    <dbReference type="NCBI Taxonomy" id="485913"/>
    <lineage>
        <taxon>Bacteria</taxon>
        <taxon>Bacillati</taxon>
        <taxon>Chloroflexota</taxon>
        <taxon>Ktedonobacteria</taxon>
        <taxon>Ktedonobacterales</taxon>
        <taxon>Ktedonobacteraceae</taxon>
        <taxon>Ktedonobacter</taxon>
    </lineage>
</organism>
<evidence type="ECO:0000313" key="10">
    <source>
        <dbReference type="Proteomes" id="UP000004508"/>
    </source>
</evidence>
<dbReference type="Gene3D" id="6.20.220.10">
    <property type="entry name" value="ClpX chaperone, C4-type zinc finger domain"/>
    <property type="match status" value="1"/>
</dbReference>
<evidence type="ECO:0000256" key="5">
    <source>
        <dbReference type="ARBA" id="ARBA00023186"/>
    </source>
</evidence>
<feature type="binding site" evidence="6 7">
    <location>
        <position position="13"/>
    </location>
    <ligand>
        <name>Zn(2+)</name>
        <dbReference type="ChEBI" id="CHEBI:29105"/>
    </ligand>
</feature>
<dbReference type="InParanoid" id="D6U907"/>
<feature type="binding site" evidence="6">
    <location>
        <begin position="121"/>
        <end position="128"/>
    </location>
    <ligand>
        <name>ATP</name>
        <dbReference type="ChEBI" id="CHEBI:30616"/>
    </ligand>
</feature>
<comment type="caution">
    <text evidence="9">The sequence shown here is derived from an EMBL/GenBank/DDBJ whole genome shotgun (WGS) entry which is preliminary data.</text>
</comment>
<protein>
    <recommendedName>
        <fullName evidence="6">ATP-dependent Clp protease ATP-binding subunit ClpX</fullName>
    </recommendedName>
</protein>
<dbReference type="FunFam" id="3.40.50.300:FF:000005">
    <property type="entry name" value="ATP-dependent Clp protease ATP-binding subunit ClpX"/>
    <property type="match status" value="1"/>
</dbReference>
<dbReference type="STRING" id="485913.Krac_0006"/>
<dbReference type="SMART" id="SM00994">
    <property type="entry name" value="zf-C4_ClpX"/>
    <property type="match status" value="1"/>
</dbReference>
<evidence type="ECO:0000256" key="7">
    <source>
        <dbReference type="PROSITE-ProRule" id="PRU01250"/>
    </source>
</evidence>
<dbReference type="GO" id="GO:0016887">
    <property type="term" value="F:ATP hydrolysis activity"/>
    <property type="evidence" value="ECO:0007669"/>
    <property type="project" value="InterPro"/>
</dbReference>
<feature type="binding site" evidence="6 7">
    <location>
        <position position="36"/>
    </location>
    <ligand>
        <name>Zn(2+)</name>
        <dbReference type="ChEBI" id="CHEBI:29105"/>
    </ligand>
</feature>
<keyword evidence="5 6" id="KW-0143">Chaperone</keyword>
<dbReference type="InterPro" id="IPR004487">
    <property type="entry name" value="Clp_protease_ATP-bd_su_ClpX"/>
</dbReference>
<keyword evidence="10" id="KW-1185">Reference proteome</keyword>
<accession>D6U907</accession>
<dbReference type="HAMAP" id="MF_00175">
    <property type="entry name" value="ClpX"/>
    <property type="match status" value="1"/>
</dbReference>
<evidence type="ECO:0000256" key="1">
    <source>
        <dbReference type="ARBA" id="ARBA00022723"/>
    </source>
</evidence>
<feature type="binding site" evidence="6 7">
    <location>
        <position position="16"/>
    </location>
    <ligand>
        <name>Zn(2+)</name>
        <dbReference type="ChEBI" id="CHEBI:29105"/>
    </ligand>
</feature>
<keyword evidence="9" id="KW-0378">Hydrolase</keyword>
<dbReference type="InterPro" id="IPR050052">
    <property type="entry name" value="ATP-dep_Clp_protease_ClpX"/>
</dbReference>
<dbReference type="InterPro" id="IPR046425">
    <property type="entry name" value="ClpX_bact"/>
</dbReference>
<dbReference type="GO" id="GO:0009376">
    <property type="term" value="C:HslUV protease complex"/>
    <property type="evidence" value="ECO:0007669"/>
    <property type="project" value="TreeGrafter"/>
</dbReference>
<evidence type="ECO:0000313" key="9">
    <source>
        <dbReference type="EMBL" id="EFH79536.1"/>
    </source>
</evidence>
<comment type="function">
    <text evidence="6">ATP-dependent specificity component of the Clp protease. It directs the protease to specific substrates. Can perform chaperone functions in the absence of ClpP.</text>
</comment>
<comment type="similarity">
    <text evidence="6 7">Belongs to the ClpX chaperone family.</text>
</comment>
<dbReference type="GO" id="GO:0051603">
    <property type="term" value="P:proteolysis involved in protein catabolic process"/>
    <property type="evidence" value="ECO:0007669"/>
    <property type="project" value="TreeGrafter"/>
</dbReference>
<dbReference type="FunFam" id="1.10.8.60:FF:000002">
    <property type="entry name" value="ATP-dependent Clp protease ATP-binding subunit ClpX"/>
    <property type="match status" value="1"/>
</dbReference>
<dbReference type="Pfam" id="PF10431">
    <property type="entry name" value="ClpB_D2-small"/>
    <property type="match status" value="1"/>
</dbReference>
<dbReference type="SMART" id="SM00382">
    <property type="entry name" value="AAA"/>
    <property type="match status" value="1"/>
</dbReference>
<dbReference type="Proteomes" id="UP000004508">
    <property type="component" value="Unassembled WGS sequence"/>
</dbReference>
<dbReference type="GO" id="GO:0051082">
    <property type="term" value="F:unfolded protein binding"/>
    <property type="evidence" value="ECO:0007669"/>
    <property type="project" value="UniProtKB-UniRule"/>
</dbReference>
<dbReference type="GO" id="GO:0008233">
    <property type="term" value="F:peptidase activity"/>
    <property type="evidence" value="ECO:0007669"/>
    <property type="project" value="UniProtKB-KW"/>
</dbReference>
<dbReference type="NCBIfam" id="TIGR00382">
    <property type="entry name" value="clpX"/>
    <property type="match status" value="1"/>
</dbReference>
<keyword evidence="3 6" id="KW-0862">Zinc</keyword>